<evidence type="ECO:0000313" key="11">
    <source>
        <dbReference type="Proteomes" id="UP001236620"/>
    </source>
</evidence>
<dbReference type="InterPro" id="IPR005741">
    <property type="entry name" value="TopoIV_A_Gpos"/>
</dbReference>
<reference evidence="10" key="1">
    <citation type="submission" date="2023-07" db="EMBL/GenBank/DDBJ databases">
        <title>Genomic Encyclopedia of Type Strains, Phase IV (KMG-IV): sequencing the most valuable type-strain genomes for metagenomic binning, comparative biology and taxonomic classification.</title>
        <authorList>
            <person name="Goeker M."/>
        </authorList>
    </citation>
    <scope>NUCLEOTIDE SEQUENCE [LARGE SCALE GENOMIC DNA]</scope>
    <source>
        <strain evidence="10">DSM 22019</strain>
    </source>
</reference>
<evidence type="ECO:0000256" key="1">
    <source>
        <dbReference type="ARBA" id="ARBA00000185"/>
    </source>
</evidence>
<dbReference type="PANTHER" id="PTHR43493">
    <property type="entry name" value="DNA GYRASE/TOPOISOMERASE SUBUNIT A"/>
    <property type="match status" value="1"/>
</dbReference>
<evidence type="ECO:0000256" key="7">
    <source>
        <dbReference type="HAMAP-Rule" id="MF_00937"/>
    </source>
</evidence>
<comment type="caution">
    <text evidence="10">The sequence shown here is derived from an EMBL/GenBank/DDBJ whole genome shotgun (WGS) entry which is preliminary data.</text>
</comment>
<dbReference type="Gene3D" id="1.10.268.10">
    <property type="entry name" value="Topoisomerase, domain 3"/>
    <property type="match status" value="1"/>
</dbReference>
<dbReference type="RefSeq" id="WP_307445409.1">
    <property type="nucleotide sequence ID" value="NZ_JAUSWP010000007.1"/>
</dbReference>
<dbReference type="InterPro" id="IPR013758">
    <property type="entry name" value="Topo_IIA_A/C_ab"/>
</dbReference>
<dbReference type="Pfam" id="PF00521">
    <property type="entry name" value="DNA_topoisoIV"/>
    <property type="match status" value="1"/>
</dbReference>
<dbReference type="InterPro" id="IPR013757">
    <property type="entry name" value="Topo_IIA_A_a_sf"/>
</dbReference>
<evidence type="ECO:0000313" key="10">
    <source>
        <dbReference type="EMBL" id="MDQ0568061.1"/>
    </source>
</evidence>
<dbReference type="Gene3D" id="3.90.199.10">
    <property type="entry name" value="Topoisomerase II, domain 5"/>
    <property type="match status" value="1"/>
</dbReference>
<feature type="site" description="Interaction with DNA" evidence="7">
    <location>
        <position position="42"/>
    </location>
</feature>
<comment type="catalytic activity">
    <reaction evidence="1 7 8">
        <text>ATP-dependent breakage, passage and rejoining of double-stranded DNA.</text>
        <dbReference type="EC" id="5.6.2.2"/>
    </reaction>
</comment>
<dbReference type="InterPro" id="IPR002205">
    <property type="entry name" value="Topo_IIA_dom_A"/>
</dbReference>
<protein>
    <recommendedName>
        <fullName evidence="7">DNA topoisomerase 4 subunit A</fullName>
        <ecNumber evidence="7">5.6.2.2</ecNumber>
    </recommendedName>
    <alternativeName>
        <fullName evidence="7">Topoisomerase IV subunit A</fullName>
    </alternativeName>
</protein>
<keyword evidence="2 7" id="KW-1003">Cell membrane</keyword>
<dbReference type="PANTHER" id="PTHR43493:SF9">
    <property type="entry name" value="DNA TOPOISOMERASE 4 SUBUNIT A"/>
    <property type="match status" value="1"/>
</dbReference>
<keyword evidence="3 7" id="KW-0799">Topoisomerase</keyword>
<organism evidence="10 11">
    <name type="scientific">Mycoplasma yeatsii</name>
    <dbReference type="NCBI Taxonomy" id="51365"/>
    <lineage>
        <taxon>Bacteria</taxon>
        <taxon>Bacillati</taxon>
        <taxon>Mycoplasmatota</taxon>
        <taxon>Mollicutes</taxon>
        <taxon>Mycoplasmataceae</taxon>
        <taxon>Mycoplasma</taxon>
    </lineage>
</organism>
<dbReference type="InterPro" id="IPR006691">
    <property type="entry name" value="GyrA/parC_rep"/>
</dbReference>
<dbReference type="SMART" id="SM00434">
    <property type="entry name" value="TOP4c"/>
    <property type="match status" value="1"/>
</dbReference>
<comment type="subunit">
    <text evidence="7">Heterotetramer composed of ParC and ParE.</text>
</comment>
<evidence type="ECO:0000256" key="3">
    <source>
        <dbReference type="ARBA" id="ARBA00023029"/>
    </source>
</evidence>
<dbReference type="SUPFAM" id="SSF101904">
    <property type="entry name" value="GyrA/ParC C-terminal domain-like"/>
    <property type="match status" value="1"/>
</dbReference>
<dbReference type="EMBL" id="JAUSWP010000007">
    <property type="protein sequence ID" value="MDQ0568061.1"/>
    <property type="molecule type" value="Genomic_DNA"/>
</dbReference>
<accession>A0ABU0NF44</accession>
<keyword evidence="6 7" id="KW-0413">Isomerase</keyword>
<evidence type="ECO:0000256" key="4">
    <source>
        <dbReference type="ARBA" id="ARBA00023125"/>
    </source>
</evidence>
<feature type="active site" description="O-(5'-phospho-DNA)-tyrosine intermediate" evidence="7 8">
    <location>
        <position position="122"/>
    </location>
</feature>
<sequence length="889" mass="100753">MSQNNKGIISYPLEQVLGDRFGRYAKYIIQERALPDVRDGLKPVQRRILFAMNELNLTFDKPYKKSARVVGEVIGKYHPHGDSSIYEAMVRMSQDWKLNNCLVDMQGNNGSIDGDSAAAMRYTEARLAKISNLLLEDLDKETVLMAPNFDDSETEPTVLPGYFPNILVNGATGIAAGYATNMPPHNLGEIIDATIKIIKNENTRLDTILDIVKGPDFPTGGVIQNKEGIKDAFLTGKGKVIISSKWHQENNDIVIDEIPYEVVKQDLVRKIGDVIDSNSGLGIKEVRDETDRKGLRIVIQLNEKANLETVRKYLFKNTPLSVSYNYNNIVIVDKQPKQLGLIDIIKAYITHYKQVFIRRTQFNLNKANNRLEIVNGLIKALSILDQIIELIRKSENRNQAIENLINEFKFTKNQATAIVDMRLYRLTSTDVEKLNQEKNTLSITIKHLQDILNNKEVLDQEIINRLKEVKKTFAVERKSQVSELVENLDVNQKEVLVEKEFNLWVSKDGYIKAVDNNVLAKNDFDTFEKKPNDMWISTGVVSNLEHLILVSDKANYYSIPLYKISMSKWKDMGVHINTVATMSGNETIINAFVVKDFDNTTQQIMIVSKNGLIKRTPIVDLKTKTFNRSFKIMKLSDDDQLVSADLVTSKTRYCAIVTKNAYAVRYNIEDIPVQLTSSKGVKAANLKDDSIVSAISLDANKDIICFTDKNTYKKIDQNQIPIYIRPKRGVKILLEKKRNKESILFSYAINDDSIIQILDNQDQITDLKSSSIKKVSIDSSSTTSEINDIEFVSVKQLIRATAYDNPATSNSDEQNYTSKAEKQLKQNKVSSKIFVSKEIKQKATDKANQIKGTDLSSYLDDISSVLSNLNSDKIKKQLDFDDLFEKDDE</sequence>
<proteinExistence type="inferred from homology"/>
<evidence type="ECO:0000256" key="6">
    <source>
        <dbReference type="ARBA" id="ARBA00023235"/>
    </source>
</evidence>
<dbReference type="Proteomes" id="UP001236620">
    <property type="component" value="Unassembled WGS sequence"/>
</dbReference>
<keyword evidence="11" id="KW-1185">Reference proteome</keyword>
<dbReference type="SUPFAM" id="SSF56719">
    <property type="entry name" value="Type II DNA topoisomerase"/>
    <property type="match status" value="1"/>
</dbReference>
<dbReference type="PROSITE" id="PS52040">
    <property type="entry name" value="TOPO_IIA"/>
    <property type="match status" value="1"/>
</dbReference>
<evidence type="ECO:0000256" key="5">
    <source>
        <dbReference type="ARBA" id="ARBA00023136"/>
    </source>
</evidence>
<comment type="similarity">
    <text evidence="7">Belongs to the type II topoisomerase GyrA/ParC subunit family. ParC type 2 subfamily.</text>
</comment>
<dbReference type="NCBIfam" id="TIGR01061">
    <property type="entry name" value="parC_Gpos"/>
    <property type="match status" value="1"/>
</dbReference>
<gene>
    <name evidence="7" type="primary">parC</name>
    <name evidence="10" type="ORF">J2Z63_000709</name>
</gene>
<feature type="site" description="Interaction with DNA" evidence="7">
    <location>
        <position position="97"/>
    </location>
</feature>
<evidence type="ECO:0000259" key="9">
    <source>
        <dbReference type="PROSITE" id="PS52040"/>
    </source>
</evidence>
<feature type="domain" description="Topo IIA-type catalytic" evidence="9">
    <location>
        <begin position="34"/>
        <end position="495"/>
    </location>
</feature>
<dbReference type="EC" id="5.6.2.2" evidence="7"/>
<dbReference type="InterPro" id="IPR013760">
    <property type="entry name" value="Topo_IIA-like_dom_sf"/>
</dbReference>
<dbReference type="InterPro" id="IPR050220">
    <property type="entry name" value="Type_II_DNA_Topoisomerases"/>
</dbReference>
<dbReference type="Pfam" id="PF03989">
    <property type="entry name" value="DNA_gyraseA_C"/>
    <property type="match status" value="4"/>
</dbReference>
<feature type="site" description="Interaction with DNA" evidence="7">
    <location>
        <position position="78"/>
    </location>
</feature>
<keyword evidence="5 7" id="KW-0472">Membrane</keyword>
<dbReference type="NCBIfam" id="NF004044">
    <property type="entry name" value="PRK05561.1"/>
    <property type="match status" value="1"/>
</dbReference>
<comment type="function">
    <text evidence="7">Topoisomerase IV is essential for chromosome segregation. It relaxes supercoiled DNA. Performs the decatenation events required during the replication of a circular DNA molecule.</text>
</comment>
<feature type="site" description="Interaction with DNA" evidence="7">
    <location>
        <position position="80"/>
    </location>
</feature>
<name>A0ABU0NF44_9MOLU</name>
<feature type="site" description="Transition state stabilizer" evidence="7">
    <location>
        <position position="121"/>
    </location>
</feature>
<dbReference type="GO" id="GO:0003918">
    <property type="term" value="F:DNA topoisomerase type II (double strand cut, ATP-hydrolyzing) activity"/>
    <property type="evidence" value="ECO:0007669"/>
    <property type="project" value="UniProtKB-EC"/>
</dbReference>
<comment type="subcellular location">
    <subcellularLocation>
        <location evidence="7">Cell membrane</location>
        <topology evidence="7">Peripheral membrane protein</topology>
    </subcellularLocation>
</comment>
<dbReference type="HAMAP" id="MF_00937">
    <property type="entry name" value="ParC_type2"/>
    <property type="match status" value="1"/>
</dbReference>
<dbReference type="Gene3D" id="2.120.10.90">
    <property type="entry name" value="DNA gyrase/topoisomerase IV, subunit A, C-terminal"/>
    <property type="match status" value="1"/>
</dbReference>
<dbReference type="InterPro" id="IPR035516">
    <property type="entry name" value="Gyrase/topoIV_suA_C"/>
</dbReference>
<feature type="site" description="Interaction with DNA" evidence="7">
    <location>
        <position position="91"/>
    </location>
</feature>
<dbReference type="CDD" id="cd00187">
    <property type="entry name" value="TOP4c"/>
    <property type="match status" value="1"/>
</dbReference>
<evidence type="ECO:0000256" key="8">
    <source>
        <dbReference type="PROSITE-ProRule" id="PRU01384"/>
    </source>
</evidence>
<evidence type="ECO:0000256" key="2">
    <source>
        <dbReference type="ARBA" id="ARBA00022475"/>
    </source>
</evidence>
<dbReference type="Gene3D" id="3.30.1360.40">
    <property type="match status" value="1"/>
</dbReference>
<keyword evidence="4 7" id="KW-0238">DNA-binding</keyword>